<reference evidence="1 2" key="1">
    <citation type="submission" date="2016-07" db="EMBL/GenBank/DDBJ databases">
        <title>Pervasive Adenine N6-methylation of Active Genes in Fungi.</title>
        <authorList>
            <consortium name="DOE Joint Genome Institute"/>
            <person name="Mondo S.J."/>
            <person name="Dannebaum R.O."/>
            <person name="Kuo R.C."/>
            <person name="Labutti K."/>
            <person name="Haridas S."/>
            <person name="Kuo A."/>
            <person name="Salamov A."/>
            <person name="Ahrendt S.R."/>
            <person name="Lipzen A."/>
            <person name="Sullivan W."/>
            <person name="Andreopoulos W.B."/>
            <person name="Clum A."/>
            <person name="Lindquist E."/>
            <person name="Daum C."/>
            <person name="Ramamoorthy G.K."/>
            <person name="Gryganskyi A."/>
            <person name="Culley D."/>
            <person name="Magnuson J.K."/>
            <person name="James T.Y."/>
            <person name="O'Malley M.A."/>
            <person name="Stajich J.E."/>
            <person name="Spatafora J.W."/>
            <person name="Visel A."/>
            <person name="Grigoriev I.V."/>
        </authorList>
    </citation>
    <scope>NUCLEOTIDE SEQUENCE [LARGE SCALE GENOMIC DNA]</scope>
    <source>
        <strain evidence="1 2">CBS 115471</strain>
    </source>
</reference>
<protein>
    <submittedName>
        <fullName evidence="1">Uncharacterized protein</fullName>
    </submittedName>
</protein>
<organism evidence="1 2">
    <name type="scientific">Clohesyomyces aquaticus</name>
    <dbReference type="NCBI Taxonomy" id="1231657"/>
    <lineage>
        <taxon>Eukaryota</taxon>
        <taxon>Fungi</taxon>
        <taxon>Dikarya</taxon>
        <taxon>Ascomycota</taxon>
        <taxon>Pezizomycotina</taxon>
        <taxon>Dothideomycetes</taxon>
        <taxon>Pleosporomycetidae</taxon>
        <taxon>Pleosporales</taxon>
        <taxon>Lindgomycetaceae</taxon>
        <taxon>Clohesyomyces</taxon>
    </lineage>
</organism>
<dbReference type="Proteomes" id="UP000193144">
    <property type="component" value="Unassembled WGS sequence"/>
</dbReference>
<sequence length="161" mass="17573">MPLRGPFNSALPSPVCASLQVMLTEAGILYQLKFGRHSTPCEPRGSQGKSVGMKHLITDPKHRALSLCQALISQTGSAASWFGSGRRFEESSTLPSDSGMFIRSRLRHGSLFSRAFWGGITYDESPGRIILRVSFVCSFSPFIPFLTSFSLPLVSGFILPC</sequence>
<evidence type="ECO:0000313" key="2">
    <source>
        <dbReference type="Proteomes" id="UP000193144"/>
    </source>
</evidence>
<name>A0A1Y1ZMM6_9PLEO</name>
<gene>
    <name evidence="1" type="ORF">BCR34DRAFT_324096</name>
</gene>
<accession>A0A1Y1ZMM6</accession>
<keyword evidence="2" id="KW-1185">Reference proteome</keyword>
<dbReference type="AlphaFoldDB" id="A0A1Y1ZMM6"/>
<comment type="caution">
    <text evidence="1">The sequence shown here is derived from an EMBL/GenBank/DDBJ whole genome shotgun (WGS) entry which is preliminary data.</text>
</comment>
<dbReference type="EMBL" id="MCFA01000060">
    <property type="protein sequence ID" value="ORY11509.1"/>
    <property type="molecule type" value="Genomic_DNA"/>
</dbReference>
<evidence type="ECO:0000313" key="1">
    <source>
        <dbReference type="EMBL" id="ORY11509.1"/>
    </source>
</evidence>
<proteinExistence type="predicted"/>